<reference evidence="2 3" key="1">
    <citation type="submission" date="2016-11" db="EMBL/GenBank/DDBJ databases">
        <authorList>
            <person name="Jaros S."/>
            <person name="Januszkiewicz K."/>
            <person name="Wedrychowicz H."/>
        </authorList>
    </citation>
    <scope>NUCLEOTIDE SEQUENCE [LARGE SCALE GENOMIC DNA]</scope>
    <source>
        <strain evidence="2 3">DSM 24574</strain>
    </source>
</reference>
<keyword evidence="2" id="KW-0418">Kinase</keyword>
<sequence length="192" mass="22332">MDKAYLRLARYFQENTALSEADIEAVISLFHYKKVKRHHMLEQEGKVCKHFYFVATGCLRLYEIDKKGNEITGKFALEDSIISAITSFITQKKSRDFLAAHEPSELLIINREDFYKAFQTFPAVEALYHKFMEFAFVHSQMRVYIFLGMEGIDRLKWVMEHEPKLLTRISSKAVASYLGMTNSTLSKLKAKL</sequence>
<keyword evidence="2" id="KW-0808">Transferase</keyword>
<evidence type="ECO:0000313" key="2">
    <source>
        <dbReference type="EMBL" id="SHH62962.1"/>
    </source>
</evidence>
<dbReference type="CDD" id="cd00038">
    <property type="entry name" value="CAP_ED"/>
    <property type="match status" value="1"/>
</dbReference>
<dbReference type="SUPFAM" id="SSF51206">
    <property type="entry name" value="cAMP-binding domain-like"/>
    <property type="match status" value="1"/>
</dbReference>
<evidence type="ECO:0000259" key="1">
    <source>
        <dbReference type="Pfam" id="PF00027"/>
    </source>
</evidence>
<dbReference type="Pfam" id="PF00027">
    <property type="entry name" value="cNMP_binding"/>
    <property type="match status" value="1"/>
</dbReference>
<dbReference type="Gene3D" id="2.60.120.10">
    <property type="entry name" value="Jelly Rolls"/>
    <property type="match status" value="1"/>
</dbReference>
<keyword evidence="3" id="KW-1185">Reference proteome</keyword>
<dbReference type="RefSeq" id="WP_073138944.1">
    <property type="nucleotide sequence ID" value="NZ_FQWQ01000003.1"/>
</dbReference>
<dbReference type="InterPro" id="IPR000595">
    <property type="entry name" value="cNMP-bd_dom"/>
</dbReference>
<accession>A0A1M5UIR4</accession>
<organism evidence="2 3">
    <name type="scientific">Chryseolinea serpens</name>
    <dbReference type="NCBI Taxonomy" id="947013"/>
    <lineage>
        <taxon>Bacteria</taxon>
        <taxon>Pseudomonadati</taxon>
        <taxon>Bacteroidota</taxon>
        <taxon>Cytophagia</taxon>
        <taxon>Cytophagales</taxon>
        <taxon>Fulvivirgaceae</taxon>
        <taxon>Chryseolinea</taxon>
    </lineage>
</organism>
<evidence type="ECO:0000313" key="3">
    <source>
        <dbReference type="Proteomes" id="UP000184212"/>
    </source>
</evidence>
<dbReference type="OrthoDB" id="667553at2"/>
<gene>
    <name evidence="2" type="ORF">SAMN04488109_4720</name>
</gene>
<name>A0A1M5UIR4_9BACT</name>
<dbReference type="Proteomes" id="UP000184212">
    <property type="component" value="Unassembled WGS sequence"/>
</dbReference>
<feature type="domain" description="Cyclic nucleotide-binding" evidence="1">
    <location>
        <begin position="33"/>
        <end position="120"/>
    </location>
</feature>
<dbReference type="AlphaFoldDB" id="A0A1M5UIR4"/>
<dbReference type="InterPro" id="IPR014710">
    <property type="entry name" value="RmlC-like_jellyroll"/>
</dbReference>
<dbReference type="STRING" id="947013.SAMN04488109_4720"/>
<dbReference type="InterPro" id="IPR018490">
    <property type="entry name" value="cNMP-bd_dom_sf"/>
</dbReference>
<proteinExistence type="predicted"/>
<protein>
    <submittedName>
        <fullName evidence="2">cAMP-binding domain of CRP or a regulatory subunit of cAMP-dependent protein kinases</fullName>
    </submittedName>
</protein>
<dbReference type="GO" id="GO:0016301">
    <property type="term" value="F:kinase activity"/>
    <property type="evidence" value="ECO:0007669"/>
    <property type="project" value="UniProtKB-KW"/>
</dbReference>
<dbReference type="EMBL" id="FQWQ01000003">
    <property type="protein sequence ID" value="SHH62962.1"/>
    <property type="molecule type" value="Genomic_DNA"/>
</dbReference>